<evidence type="ECO:0000313" key="1">
    <source>
        <dbReference type="EMBL" id="JAA69179.1"/>
    </source>
</evidence>
<accession>A0A0K8RFD5</accession>
<protein>
    <submittedName>
        <fullName evidence="1">Putative ypt/rab-specific gtpase-activating protein gyp6</fullName>
    </submittedName>
</protein>
<sequence>MSLELADCKFRSICWKVFLECLPDSRDDWKCVTRSMRQKYESLLEKTCQNPRLEPEDLDLSYNNPLSQEESSPWHQFFEDSELRVMIKQDVIRTFP</sequence>
<dbReference type="InterPro" id="IPR035969">
    <property type="entry name" value="Rab-GAP_TBC_sf"/>
</dbReference>
<organism evidence="1">
    <name type="scientific">Ixodes ricinus</name>
    <name type="common">Common tick</name>
    <name type="synonym">Acarus ricinus</name>
    <dbReference type="NCBI Taxonomy" id="34613"/>
    <lineage>
        <taxon>Eukaryota</taxon>
        <taxon>Metazoa</taxon>
        <taxon>Ecdysozoa</taxon>
        <taxon>Arthropoda</taxon>
        <taxon>Chelicerata</taxon>
        <taxon>Arachnida</taxon>
        <taxon>Acari</taxon>
        <taxon>Parasitiformes</taxon>
        <taxon>Ixodida</taxon>
        <taxon>Ixodoidea</taxon>
        <taxon>Ixodidae</taxon>
        <taxon>Ixodinae</taxon>
        <taxon>Ixodes</taxon>
    </lineage>
</organism>
<dbReference type="EMBL" id="GADI01004629">
    <property type="protein sequence ID" value="JAA69179.1"/>
    <property type="molecule type" value="mRNA"/>
</dbReference>
<dbReference type="SUPFAM" id="SSF47923">
    <property type="entry name" value="Ypt/Rab-GAP domain of gyp1p"/>
    <property type="match status" value="1"/>
</dbReference>
<dbReference type="AlphaFoldDB" id="A0A0K8RFD5"/>
<proteinExistence type="evidence at transcript level"/>
<reference evidence="1" key="1">
    <citation type="submission" date="2012-12" db="EMBL/GenBank/DDBJ databases">
        <title>Identification and characterization of a phenylalanine ammonia-lyase gene family in Isatis indigotica Fort.</title>
        <authorList>
            <person name="Liu Q."/>
            <person name="Chen J."/>
            <person name="Zhou X."/>
            <person name="Di P."/>
            <person name="Xiao Y."/>
            <person name="Xuan H."/>
            <person name="Zhang L."/>
            <person name="Chen W."/>
        </authorList>
    </citation>
    <scope>NUCLEOTIDE SEQUENCE</scope>
    <source>
        <tissue evidence="1">Salivary gland</tissue>
    </source>
</reference>
<name>A0A0K8RFD5_IXORI</name>